<dbReference type="AlphaFoldDB" id="A0A975GKN2"/>
<sequence>MLLIIIFNWLYPSKIRYHQKQSFHTSAWKRDQHMAINDEKTNSFSVGKSECFYSMIKF</sequence>
<protein>
    <submittedName>
        <fullName evidence="1">Uncharacterized protein</fullName>
    </submittedName>
</protein>
<dbReference type="EMBL" id="CP061800">
    <property type="protein sequence ID" value="QTA84690.1"/>
    <property type="molecule type" value="Genomic_DNA"/>
</dbReference>
<evidence type="ECO:0000313" key="2">
    <source>
        <dbReference type="Proteomes" id="UP000663722"/>
    </source>
</evidence>
<accession>A0A975GKN2</accession>
<proteinExistence type="predicted"/>
<evidence type="ECO:0000313" key="1">
    <source>
        <dbReference type="EMBL" id="QTA84690.1"/>
    </source>
</evidence>
<dbReference type="KEGG" id="dmm:dnm_006890"/>
<keyword evidence="2" id="KW-1185">Reference proteome</keyword>
<organism evidence="1 2">
    <name type="scientific">Desulfonema magnum</name>
    <dbReference type="NCBI Taxonomy" id="45655"/>
    <lineage>
        <taxon>Bacteria</taxon>
        <taxon>Pseudomonadati</taxon>
        <taxon>Thermodesulfobacteriota</taxon>
        <taxon>Desulfobacteria</taxon>
        <taxon>Desulfobacterales</taxon>
        <taxon>Desulfococcaceae</taxon>
        <taxon>Desulfonema</taxon>
    </lineage>
</organism>
<name>A0A975GKN2_9BACT</name>
<reference evidence="1" key="1">
    <citation type="journal article" date="2021" name="Microb. Physiol.">
        <title>Proteogenomic Insights into the Physiology of Marine, Sulfate-Reducing, Filamentous Desulfonema limicola and Desulfonema magnum.</title>
        <authorList>
            <person name="Schnaars V."/>
            <person name="Wohlbrand L."/>
            <person name="Scheve S."/>
            <person name="Hinrichs C."/>
            <person name="Reinhardt R."/>
            <person name="Rabus R."/>
        </authorList>
    </citation>
    <scope>NUCLEOTIDE SEQUENCE</scope>
    <source>
        <strain evidence="1">4be13</strain>
    </source>
</reference>
<gene>
    <name evidence="1" type="ORF">dnm_006890</name>
</gene>
<dbReference type="Proteomes" id="UP000663722">
    <property type="component" value="Chromosome"/>
</dbReference>